<reference evidence="3" key="1">
    <citation type="submission" date="2018-04" db="EMBL/GenBank/DDBJ databases">
        <title>Whole genome sequencing of Hypsizygus marmoreus.</title>
        <authorList>
            <person name="Choi I.-G."/>
            <person name="Min B."/>
            <person name="Kim J.-G."/>
            <person name="Kim S."/>
            <person name="Oh Y.-L."/>
            <person name="Kong W.-S."/>
            <person name="Park H."/>
            <person name="Jeong J."/>
            <person name="Song E.-S."/>
        </authorList>
    </citation>
    <scope>NUCLEOTIDE SEQUENCE [LARGE SCALE GENOMIC DNA]</scope>
    <source>
        <strain evidence="3">51987-8</strain>
    </source>
</reference>
<feature type="compositionally biased region" description="Polar residues" evidence="1">
    <location>
        <begin position="1"/>
        <end position="10"/>
    </location>
</feature>
<dbReference type="EMBL" id="LUEZ02000088">
    <property type="protein sequence ID" value="RDB18755.1"/>
    <property type="molecule type" value="Genomic_DNA"/>
</dbReference>
<dbReference type="InParanoid" id="A0A369JEC0"/>
<evidence type="ECO:0000256" key="2">
    <source>
        <dbReference type="SAM" id="Phobius"/>
    </source>
</evidence>
<feature type="region of interest" description="Disordered" evidence="1">
    <location>
        <begin position="1"/>
        <end position="30"/>
    </location>
</feature>
<evidence type="ECO:0000256" key="1">
    <source>
        <dbReference type="SAM" id="MobiDB-lite"/>
    </source>
</evidence>
<keyword evidence="2" id="KW-0812">Transmembrane</keyword>
<evidence type="ECO:0000313" key="3">
    <source>
        <dbReference type="EMBL" id="RDB18755.1"/>
    </source>
</evidence>
<comment type="caution">
    <text evidence="3">The sequence shown here is derived from an EMBL/GenBank/DDBJ whole genome shotgun (WGS) entry which is preliminary data.</text>
</comment>
<protein>
    <submittedName>
        <fullName evidence="3">Uncharacterized protein</fullName>
    </submittedName>
</protein>
<organism evidence="3 4">
    <name type="scientific">Hypsizygus marmoreus</name>
    <name type="common">White beech mushroom</name>
    <name type="synonym">Agaricus marmoreus</name>
    <dbReference type="NCBI Taxonomy" id="39966"/>
    <lineage>
        <taxon>Eukaryota</taxon>
        <taxon>Fungi</taxon>
        <taxon>Dikarya</taxon>
        <taxon>Basidiomycota</taxon>
        <taxon>Agaricomycotina</taxon>
        <taxon>Agaricomycetes</taxon>
        <taxon>Agaricomycetidae</taxon>
        <taxon>Agaricales</taxon>
        <taxon>Tricholomatineae</taxon>
        <taxon>Lyophyllaceae</taxon>
        <taxon>Hypsizygus</taxon>
    </lineage>
</organism>
<evidence type="ECO:0000313" key="4">
    <source>
        <dbReference type="Proteomes" id="UP000076154"/>
    </source>
</evidence>
<feature type="transmembrane region" description="Helical" evidence="2">
    <location>
        <begin position="62"/>
        <end position="80"/>
    </location>
</feature>
<feature type="compositionally biased region" description="Low complexity" evidence="1">
    <location>
        <begin position="11"/>
        <end position="26"/>
    </location>
</feature>
<dbReference type="AlphaFoldDB" id="A0A369JEC0"/>
<feature type="non-terminal residue" evidence="3">
    <location>
        <position position="1"/>
    </location>
</feature>
<sequence>QSSVRSFSCLGTTGTRQRHTTTTTTTSDHPTRYMGTSINFNHLFSANDIAASISDETSLEFAIIYPTIVVLLLICQHSFVDP</sequence>
<accession>A0A369JEC0</accession>
<keyword evidence="2" id="KW-0472">Membrane</keyword>
<proteinExistence type="predicted"/>
<gene>
    <name evidence="3" type="ORF">Hypma_014612</name>
</gene>
<keyword evidence="4" id="KW-1185">Reference proteome</keyword>
<name>A0A369JEC0_HYPMA</name>
<keyword evidence="2" id="KW-1133">Transmembrane helix</keyword>
<dbReference type="Proteomes" id="UP000076154">
    <property type="component" value="Unassembled WGS sequence"/>
</dbReference>